<evidence type="ECO:0000313" key="1">
    <source>
        <dbReference type="EMBL" id="KAL2713706.1"/>
    </source>
</evidence>
<dbReference type="AlphaFoldDB" id="A0ABD1ZZY4"/>
<organism evidence="1 2">
    <name type="scientific">Vespula squamosa</name>
    <name type="common">Southern yellow jacket</name>
    <name type="synonym">Wasp</name>
    <dbReference type="NCBI Taxonomy" id="30214"/>
    <lineage>
        <taxon>Eukaryota</taxon>
        <taxon>Metazoa</taxon>
        <taxon>Ecdysozoa</taxon>
        <taxon>Arthropoda</taxon>
        <taxon>Hexapoda</taxon>
        <taxon>Insecta</taxon>
        <taxon>Pterygota</taxon>
        <taxon>Neoptera</taxon>
        <taxon>Endopterygota</taxon>
        <taxon>Hymenoptera</taxon>
        <taxon>Apocrita</taxon>
        <taxon>Aculeata</taxon>
        <taxon>Vespoidea</taxon>
        <taxon>Vespidae</taxon>
        <taxon>Vespinae</taxon>
        <taxon>Vespula</taxon>
    </lineage>
</organism>
<dbReference type="Proteomes" id="UP001607302">
    <property type="component" value="Unassembled WGS sequence"/>
</dbReference>
<accession>A0ABD1ZZY4</accession>
<proteinExistence type="predicted"/>
<evidence type="ECO:0000313" key="2">
    <source>
        <dbReference type="Proteomes" id="UP001607302"/>
    </source>
</evidence>
<keyword evidence="2" id="KW-1185">Reference proteome</keyword>
<sequence length="142" mass="16261">EGTYQDKGVAEDEVLRFLGFADLTALLTTTTTTTKTPTPIPSHPQPSLLRLLLPTQHTKGSKSGTMFCKGRNVARKNQWRHSGHYHYHHHHTTTHHAYYRSTSWDCKSLISTGLRFRDTSKPTSAMVYYHPRIEEDPARDSR</sequence>
<feature type="non-terminal residue" evidence="1">
    <location>
        <position position="142"/>
    </location>
</feature>
<dbReference type="EMBL" id="JAUDFV010000157">
    <property type="protein sequence ID" value="KAL2713706.1"/>
    <property type="molecule type" value="Genomic_DNA"/>
</dbReference>
<gene>
    <name evidence="1" type="ORF">V1478_016263</name>
</gene>
<protein>
    <submittedName>
        <fullName evidence="1">Uncharacterized protein</fullName>
    </submittedName>
</protein>
<comment type="caution">
    <text evidence="1">The sequence shown here is derived from an EMBL/GenBank/DDBJ whole genome shotgun (WGS) entry which is preliminary data.</text>
</comment>
<name>A0ABD1ZZY4_VESSQ</name>
<reference evidence="1 2" key="1">
    <citation type="journal article" date="2024" name="Ann. Entomol. Soc. Am.">
        <title>Genomic analyses of the southern and eastern yellowjacket wasps (Hymenoptera: Vespidae) reveal evolutionary signatures of social life.</title>
        <authorList>
            <person name="Catto M.A."/>
            <person name="Caine P.B."/>
            <person name="Orr S.E."/>
            <person name="Hunt B.G."/>
            <person name="Goodisman M.A.D."/>
        </authorList>
    </citation>
    <scope>NUCLEOTIDE SEQUENCE [LARGE SCALE GENOMIC DNA]</scope>
    <source>
        <strain evidence="1">233</strain>
        <tissue evidence="1">Head and thorax</tissue>
    </source>
</reference>
<feature type="non-terminal residue" evidence="1">
    <location>
        <position position="1"/>
    </location>
</feature>